<dbReference type="Pfam" id="PF13456">
    <property type="entry name" value="RVT_3"/>
    <property type="match status" value="1"/>
</dbReference>
<evidence type="ECO:0000259" key="2">
    <source>
        <dbReference type="Pfam" id="PF13456"/>
    </source>
</evidence>
<dbReference type="GO" id="GO:0003676">
    <property type="term" value="F:nucleic acid binding"/>
    <property type="evidence" value="ECO:0007669"/>
    <property type="project" value="InterPro"/>
</dbReference>
<keyword evidence="4" id="KW-1185">Reference proteome</keyword>
<evidence type="ECO:0000256" key="1">
    <source>
        <dbReference type="SAM" id="SignalP"/>
    </source>
</evidence>
<dbReference type="InterPro" id="IPR002156">
    <property type="entry name" value="RNaseH_domain"/>
</dbReference>
<protein>
    <recommendedName>
        <fullName evidence="2">RNase H type-1 domain-containing protein</fullName>
    </recommendedName>
</protein>
<dbReference type="Gene3D" id="3.30.420.10">
    <property type="entry name" value="Ribonuclease H-like superfamily/Ribonuclease H"/>
    <property type="match status" value="1"/>
</dbReference>
<keyword evidence="1" id="KW-0732">Signal</keyword>
<dbReference type="EMBL" id="JANJYI010000008">
    <property type="protein sequence ID" value="KAK2638448.1"/>
    <property type="molecule type" value="Genomic_DNA"/>
</dbReference>
<evidence type="ECO:0000313" key="3">
    <source>
        <dbReference type="EMBL" id="KAK2638448.1"/>
    </source>
</evidence>
<dbReference type="GO" id="GO:0004523">
    <property type="term" value="F:RNA-DNA hybrid ribonuclease activity"/>
    <property type="evidence" value="ECO:0007669"/>
    <property type="project" value="InterPro"/>
</dbReference>
<dbReference type="InterPro" id="IPR044730">
    <property type="entry name" value="RNase_H-like_dom_plant"/>
</dbReference>
<reference evidence="3" key="1">
    <citation type="journal article" date="2023" name="Plant J.">
        <title>Genome sequences and population genomics provide insights into the demographic history, inbreeding, and mutation load of two 'living fossil' tree species of Dipteronia.</title>
        <authorList>
            <person name="Feng Y."/>
            <person name="Comes H.P."/>
            <person name="Chen J."/>
            <person name="Zhu S."/>
            <person name="Lu R."/>
            <person name="Zhang X."/>
            <person name="Li P."/>
            <person name="Qiu J."/>
            <person name="Olsen K.M."/>
            <person name="Qiu Y."/>
        </authorList>
    </citation>
    <scope>NUCLEOTIDE SEQUENCE</scope>
    <source>
        <strain evidence="3">KIB01</strain>
    </source>
</reference>
<name>A0AAD9WQB2_9ROSI</name>
<feature type="domain" description="RNase H type-1" evidence="2">
    <location>
        <begin position="67"/>
        <end position="184"/>
    </location>
</feature>
<gene>
    <name evidence="3" type="ORF">Ddye_026243</name>
</gene>
<dbReference type="Proteomes" id="UP001280121">
    <property type="component" value="Unassembled WGS sequence"/>
</dbReference>
<dbReference type="InterPro" id="IPR012337">
    <property type="entry name" value="RNaseH-like_sf"/>
</dbReference>
<dbReference type="PANTHER" id="PTHR47723:SF23">
    <property type="entry name" value="REVERSE TRANSCRIPTASE-LIKE PROTEIN"/>
    <property type="match status" value="1"/>
</dbReference>
<sequence>MIVFVEALSLLWHSVYEADSLQSGTMKNSVDEFQILQWLHVSDRSPKAPRILEVNWRPPPSGCHKVNTDGAAFGSPGLVGCARVFLTCRGFVKCCFAISLGVCFAFEAELAAAIYTIDYAWTFDWRRLRLESNSTFVVDILRSRSRKVPWGWRTDWDRCLGLISQMDFAVTHIYREGNQVADSLDSRSPNIVSPTWWWNAPNFCNLFIFNDFCSKPSFRFC</sequence>
<evidence type="ECO:0000313" key="4">
    <source>
        <dbReference type="Proteomes" id="UP001280121"/>
    </source>
</evidence>
<organism evidence="3 4">
    <name type="scientific">Dipteronia dyeriana</name>
    <dbReference type="NCBI Taxonomy" id="168575"/>
    <lineage>
        <taxon>Eukaryota</taxon>
        <taxon>Viridiplantae</taxon>
        <taxon>Streptophyta</taxon>
        <taxon>Embryophyta</taxon>
        <taxon>Tracheophyta</taxon>
        <taxon>Spermatophyta</taxon>
        <taxon>Magnoliopsida</taxon>
        <taxon>eudicotyledons</taxon>
        <taxon>Gunneridae</taxon>
        <taxon>Pentapetalae</taxon>
        <taxon>rosids</taxon>
        <taxon>malvids</taxon>
        <taxon>Sapindales</taxon>
        <taxon>Sapindaceae</taxon>
        <taxon>Hippocastanoideae</taxon>
        <taxon>Acereae</taxon>
        <taxon>Dipteronia</taxon>
    </lineage>
</organism>
<accession>A0AAD9WQB2</accession>
<dbReference type="CDD" id="cd06222">
    <property type="entry name" value="RNase_H_like"/>
    <property type="match status" value="1"/>
</dbReference>
<dbReference type="InterPro" id="IPR036397">
    <property type="entry name" value="RNaseH_sf"/>
</dbReference>
<dbReference type="SUPFAM" id="SSF53098">
    <property type="entry name" value="Ribonuclease H-like"/>
    <property type="match status" value="1"/>
</dbReference>
<dbReference type="AlphaFoldDB" id="A0AAD9WQB2"/>
<feature type="chain" id="PRO_5042075030" description="RNase H type-1 domain-containing protein" evidence="1">
    <location>
        <begin position="18"/>
        <end position="221"/>
    </location>
</feature>
<dbReference type="InterPro" id="IPR053151">
    <property type="entry name" value="RNase_H-like"/>
</dbReference>
<dbReference type="PANTHER" id="PTHR47723">
    <property type="entry name" value="OS05G0353850 PROTEIN"/>
    <property type="match status" value="1"/>
</dbReference>
<proteinExistence type="predicted"/>
<feature type="signal peptide" evidence="1">
    <location>
        <begin position="1"/>
        <end position="17"/>
    </location>
</feature>
<comment type="caution">
    <text evidence="3">The sequence shown here is derived from an EMBL/GenBank/DDBJ whole genome shotgun (WGS) entry which is preliminary data.</text>
</comment>